<evidence type="ECO:0000256" key="1">
    <source>
        <dbReference type="ARBA" id="ARBA00006479"/>
    </source>
</evidence>
<dbReference type="PANTHER" id="PTHR18964">
    <property type="entry name" value="ROK (REPRESSOR, ORF, KINASE) FAMILY"/>
    <property type="match status" value="1"/>
</dbReference>
<reference evidence="3" key="1">
    <citation type="journal article" date="2019" name="Int. J. Syst. Evol. Microbiol.">
        <title>The Global Catalogue of Microorganisms (GCM) 10K type strain sequencing project: providing services to taxonomists for standard genome sequencing and annotation.</title>
        <authorList>
            <consortium name="The Broad Institute Genomics Platform"/>
            <consortium name="The Broad Institute Genome Sequencing Center for Infectious Disease"/>
            <person name="Wu L."/>
            <person name="Ma J."/>
        </authorList>
    </citation>
    <scope>NUCLEOTIDE SEQUENCE [LARGE SCALE GENOMIC DNA]</scope>
    <source>
        <strain evidence="3">JCM 10425</strain>
    </source>
</reference>
<organism evidence="2 3">
    <name type="scientific">Cryptosporangium japonicum</name>
    <dbReference type="NCBI Taxonomy" id="80872"/>
    <lineage>
        <taxon>Bacteria</taxon>
        <taxon>Bacillati</taxon>
        <taxon>Actinomycetota</taxon>
        <taxon>Actinomycetes</taxon>
        <taxon>Cryptosporangiales</taxon>
        <taxon>Cryptosporangiaceae</taxon>
        <taxon>Cryptosporangium</taxon>
    </lineage>
</organism>
<keyword evidence="3" id="KW-1185">Reference proteome</keyword>
<dbReference type="InterPro" id="IPR000600">
    <property type="entry name" value="ROK"/>
</dbReference>
<dbReference type="SUPFAM" id="SSF46785">
    <property type="entry name" value="Winged helix' DNA-binding domain"/>
    <property type="match status" value="1"/>
</dbReference>
<dbReference type="EMBL" id="BAAAGX010000020">
    <property type="protein sequence ID" value="GAA0259212.1"/>
    <property type="molecule type" value="Genomic_DNA"/>
</dbReference>
<proteinExistence type="inferred from homology"/>
<protein>
    <submittedName>
        <fullName evidence="2">ROK family transcriptional regulator</fullName>
    </submittedName>
</protein>
<sequence>MSRSTVVRPEEIRRHNLSQVLREIHRYGELTRAELTTSLGLNRSTIGDLVGDLVRRGMVDEHVPGGGDKAGRPSHVVAPRPDGPYVLAVELDVERIVSAAVGLGGRVHVRRETTIVEPAPGEVVDRIAADALALAAEMPASATLVGVGVSAPGTVHVTEGLVVHAPNIRWRDVPLGQALAERLPGLDIRIGNNANLGALAEHQRGAARQMRDVVYVTGSVGVGGGVIVDGTLLQGSNGYAGEIGHIMLDPDGPSCHCGSNGCVETIIGEHALLRYAGVTDLGPAAVAAVLADAERGSPRAAEAVVRVATSLGRTLAILINVFNPEAVVVGDTLAEILRIECATIERELAHRAKAESRAVTPLITPALGRDSALIGASELAFQHVLASAV</sequence>
<accession>A0ABP3EF98</accession>
<comment type="similarity">
    <text evidence="1">Belongs to the ROK (NagC/XylR) family.</text>
</comment>
<name>A0ABP3EF98_9ACTN</name>
<dbReference type="InterPro" id="IPR036390">
    <property type="entry name" value="WH_DNA-bd_sf"/>
</dbReference>
<dbReference type="Proteomes" id="UP001500967">
    <property type="component" value="Unassembled WGS sequence"/>
</dbReference>
<dbReference type="SUPFAM" id="SSF53067">
    <property type="entry name" value="Actin-like ATPase domain"/>
    <property type="match status" value="1"/>
</dbReference>
<comment type="caution">
    <text evidence="2">The sequence shown here is derived from an EMBL/GenBank/DDBJ whole genome shotgun (WGS) entry which is preliminary data.</text>
</comment>
<gene>
    <name evidence="2" type="ORF">GCM10009539_50680</name>
</gene>
<dbReference type="Gene3D" id="1.10.10.10">
    <property type="entry name" value="Winged helix-like DNA-binding domain superfamily/Winged helix DNA-binding domain"/>
    <property type="match status" value="1"/>
</dbReference>
<dbReference type="Gene3D" id="3.30.420.40">
    <property type="match status" value="2"/>
</dbReference>
<dbReference type="Pfam" id="PF00480">
    <property type="entry name" value="ROK"/>
    <property type="match status" value="1"/>
</dbReference>
<evidence type="ECO:0000313" key="3">
    <source>
        <dbReference type="Proteomes" id="UP001500967"/>
    </source>
</evidence>
<dbReference type="PANTHER" id="PTHR18964:SF149">
    <property type="entry name" value="BIFUNCTIONAL UDP-N-ACETYLGLUCOSAMINE 2-EPIMERASE_N-ACETYLMANNOSAMINE KINASE"/>
    <property type="match status" value="1"/>
</dbReference>
<dbReference type="InterPro" id="IPR043129">
    <property type="entry name" value="ATPase_NBD"/>
</dbReference>
<dbReference type="InterPro" id="IPR036388">
    <property type="entry name" value="WH-like_DNA-bd_sf"/>
</dbReference>
<evidence type="ECO:0000313" key="2">
    <source>
        <dbReference type="EMBL" id="GAA0259212.1"/>
    </source>
</evidence>